<comment type="caution">
    <text evidence="2">The sequence shown here is derived from an EMBL/GenBank/DDBJ whole genome shotgun (WGS) entry which is preliminary data.</text>
</comment>
<dbReference type="Gene3D" id="2.60.120.560">
    <property type="entry name" value="Exo-inulinase, domain 1"/>
    <property type="match status" value="1"/>
</dbReference>
<dbReference type="GO" id="GO:0004553">
    <property type="term" value="F:hydrolase activity, hydrolyzing O-glycosyl compounds"/>
    <property type="evidence" value="ECO:0007669"/>
    <property type="project" value="UniProtKB-ARBA"/>
</dbReference>
<dbReference type="GO" id="GO:0005975">
    <property type="term" value="P:carbohydrate metabolic process"/>
    <property type="evidence" value="ECO:0007669"/>
    <property type="project" value="UniProtKB-ARBA"/>
</dbReference>
<accession>A0A1S9P7U6</accession>
<reference evidence="2 3" key="1">
    <citation type="submission" date="2016-07" db="EMBL/GenBank/DDBJ databases">
        <title>Genomic analysis of zinc-resistant bacterium Mucilaginibacter pedocola TBZ30.</title>
        <authorList>
            <person name="Huang J."/>
            <person name="Tang J."/>
        </authorList>
    </citation>
    <scope>NUCLEOTIDE SEQUENCE [LARGE SCALE GENOMIC DNA]</scope>
    <source>
        <strain evidence="2 3">TBZ30</strain>
    </source>
</reference>
<evidence type="ECO:0000313" key="3">
    <source>
        <dbReference type="Proteomes" id="UP000189739"/>
    </source>
</evidence>
<dbReference type="RefSeq" id="WP_078350880.1">
    <property type="nucleotide sequence ID" value="NZ_MBTF01000037.1"/>
</dbReference>
<dbReference type="Pfam" id="PF06439">
    <property type="entry name" value="3keto-disac_hyd"/>
    <property type="match status" value="1"/>
</dbReference>
<proteinExistence type="predicted"/>
<dbReference type="Proteomes" id="UP000189739">
    <property type="component" value="Unassembled WGS sequence"/>
</dbReference>
<evidence type="ECO:0000313" key="2">
    <source>
        <dbReference type="EMBL" id="OOQ57009.1"/>
    </source>
</evidence>
<protein>
    <recommendedName>
        <fullName evidence="1">3-keto-alpha-glucoside-1,2-lyase/3-keto-2-hydroxy-glucal hydratase domain-containing protein</fullName>
    </recommendedName>
</protein>
<feature type="domain" description="3-keto-alpha-glucoside-1,2-lyase/3-keto-2-hydroxy-glucal hydratase" evidence="1">
    <location>
        <begin position="81"/>
        <end position="239"/>
    </location>
</feature>
<dbReference type="OrthoDB" id="118532at2"/>
<dbReference type="SUPFAM" id="SSF49899">
    <property type="entry name" value="Concanavalin A-like lectins/glucanases"/>
    <property type="match status" value="1"/>
</dbReference>
<dbReference type="InterPro" id="IPR010496">
    <property type="entry name" value="AL/BT2_dom"/>
</dbReference>
<organism evidence="2 3">
    <name type="scientific">Mucilaginibacter pedocola</name>
    <dbReference type="NCBI Taxonomy" id="1792845"/>
    <lineage>
        <taxon>Bacteria</taxon>
        <taxon>Pseudomonadati</taxon>
        <taxon>Bacteroidota</taxon>
        <taxon>Sphingobacteriia</taxon>
        <taxon>Sphingobacteriales</taxon>
        <taxon>Sphingobacteriaceae</taxon>
        <taxon>Mucilaginibacter</taxon>
    </lineage>
</organism>
<dbReference type="InterPro" id="IPR013320">
    <property type="entry name" value="ConA-like_dom_sf"/>
</dbReference>
<dbReference type="AlphaFoldDB" id="A0A1S9P7U6"/>
<evidence type="ECO:0000259" key="1">
    <source>
        <dbReference type="Pfam" id="PF06439"/>
    </source>
</evidence>
<dbReference type="STRING" id="1792845.BC343_15830"/>
<sequence>MKVLPAVALGLFISLCSLTEARAQGRPKLAKQRPVTFITREARVGKVMYPLADMLKAGELETVNREATAFDADGKKGVKLSAAENEGLAWLKNIDFDHGELEVDMKGKDVFQHSFLGIAFHGTDEPNTMDVIYFRPFNFRTDDPVRKIHAVQYVSLPEFDWEILREKHNGQYEKAVTPAPKADEWFHARIVVKGADVTVYVNGNPQPSLSIKKLNTNTHGKLGLWVGNTSDGEFANLTVNYK</sequence>
<dbReference type="EMBL" id="MBTF01000037">
    <property type="protein sequence ID" value="OOQ57009.1"/>
    <property type="molecule type" value="Genomic_DNA"/>
</dbReference>
<gene>
    <name evidence="2" type="ORF">BC343_15830</name>
</gene>
<name>A0A1S9P7U6_9SPHI</name>
<keyword evidence="3" id="KW-1185">Reference proteome</keyword>